<organism evidence="1 2">
    <name type="scientific">Liquidambar formosana</name>
    <name type="common">Formosan gum</name>
    <dbReference type="NCBI Taxonomy" id="63359"/>
    <lineage>
        <taxon>Eukaryota</taxon>
        <taxon>Viridiplantae</taxon>
        <taxon>Streptophyta</taxon>
        <taxon>Embryophyta</taxon>
        <taxon>Tracheophyta</taxon>
        <taxon>Spermatophyta</taxon>
        <taxon>Magnoliopsida</taxon>
        <taxon>eudicotyledons</taxon>
        <taxon>Gunneridae</taxon>
        <taxon>Pentapetalae</taxon>
        <taxon>Saxifragales</taxon>
        <taxon>Altingiaceae</taxon>
        <taxon>Liquidambar</taxon>
    </lineage>
</organism>
<sequence>MISSSDKNVKTKHPYKNFWHLSCEMKRTNTWPRYFSHGSLSEFKECSPADSYRIAAAKYHGCSENYAVVKSNAWKEDAFIHPSSKTFATVYGGIWEILLVKW</sequence>
<dbReference type="AlphaFoldDB" id="A0AAP0RTX5"/>
<comment type="caution">
    <text evidence="1">The sequence shown here is derived from an EMBL/GenBank/DDBJ whole genome shotgun (WGS) entry which is preliminary data.</text>
</comment>
<proteinExistence type="predicted"/>
<dbReference type="Proteomes" id="UP001415857">
    <property type="component" value="Unassembled WGS sequence"/>
</dbReference>
<keyword evidence="2" id="KW-1185">Reference proteome</keyword>
<reference evidence="1 2" key="1">
    <citation type="journal article" date="2024" name="Plant J.">
        <title>Genome sequences and population genomics reveal climatic adaptation and genomic divergence between two closely related sweetgum species.</title>
        <authorList>
            <person name="Xu W.Q."/>
            <person name="Ren C.Q."/>
            <person name="Zhang X.Y."/>
            <person name="Comes H.P."/>
            <person name="Liu X.H."/>
            <person name="Li Y.G."/>
            <person name="Kettle C.J."/>
            <person name="Jalonen R."/>
            <person name="Gaisberger H."/>
            <person name="Ma Y.Z."/>
            <person name="Qiu Y.X."/>
        </authorList>
    </citation>
    <scope>NUCLEOTIDE SEQUENCE [LARGE SCALE GENOMIC DNA]</scope>
    <source>
        <strain evidence="1">Hangzhou</strain>
    </source>
</reference>
<evidence type="ECO:0000313" key="2">
    <source>
        <dbReference type="Proteomes" id="UP001415857"/>
    </source>
</evidence>
<gene>
    <name evidence="1" type="ORF">L1049_004484</name>
</gene>
<dbReference type="EMBL" id="JBBPBK010000007">
    <property type="protein sequence ID" value="KAK9281581.1"/>
    <property type="molecule type" value="Genomic_DNA"/>
</dbReference>
<evidence type="ECO:0000313" key="1">
    <source>
        <dbReference type="EMBL" id="KAK9281581.1"/>
    </source>
</evidence>
<name>A0AAP0RTX5_LIQFO</name>
<protein>
    <submittedName>
        <fullName evidence="1">Uncharacterized protein</fullName>
    </submittedName>
</protein>
<accession>A0AAP0RTX5</accession>